<sequence>MMTRHSSLMRQQSIGVASAWSALAARRSLTHSIRSHRTWLSMRTSRGGPWSSVMPRAFITSNANACPSHSARRTIHSAMLPSPMVRPAAFRRSTCDGVMVILIPPPA</sequence>
<accession>A0A0F7L689</accession>
<organism evidence="1">
    <name type="scientific">uncultured marine virus</name>
    <dbReference type="NCBI Taxonomy" id="186617"/>
    <lineage>
        <taxon>Viruses</taxon>
        <taxon>environmental samples</taxon>
    </lineage>
</organism>
<protein>
    <submittedName>
        <fullName evidence="1">Uncharacterized protein</fullName>
    </submittedName>
</protein>
<proteinExistence type="predicted"/>
<name>A0A0F7L689_9VIRU</name>
<dbReference type="EMBL" id="KR029589">
    <property type="protein sequence ID" value="AKH47053.1"/>
    <property type="molecule type" value="Genomic_DNA"/>
</dbReference>
<reference evidence="1" key="2">
    <citation type="submission" date="2015-03" db="EMBL/GenBank/DDBJ databases">
        <authorList>
            <person name="Chow C.-E.T."/>
            <person name="Winget D.M."/>
            <person name="White R.A.III."/>
            <person name="Hallam S.J."/>
            <person name="Suttle C.A."/>
        </authorList>
    </citation>
    <scope>NUCLEOTIDE SEQUENCE</scope>
    <source>
        <strain evidence="1">Anoxic2_5</strain>
    </source>
</reference>
<reference evidence="1" key="1">
    <citation type="journal article" date="2015" name="Front. Microbiol.">
        <title>Combining genomic sequencing methods to explore viral diversity and reveal potential virus-host interactions.</title>
        <authorList>
            <person name="Chow C.E."/>
            <person name="Winget D.M."/>
            <person name="White R.A.III."/>
            <person name="Hallam S.J."/>
            <person name="Suttle C.A."/>
        </authorList>
    </citation>
    <scope>NUCLEOTIDE SEQUENCE</scope>
    <source>
        <strain evidence="1">Anoxic2_5</strain>
    </source>
</reference>
<evidence type="ECO:0000313" key="1">
    <source>
        <dbReference type="EMBL" id="AKH47053.1"/>
    </source>
</evidence>